<gene>
    <name evidence="2" type="primary">LOC107772907</name>
</gene>
<dbReference type="Proteomes" id="UP000790787">
    <property type="component" value="Chromosome 10"/>
</dbReference>
<reference evidence="1" key="1">
    <citation type="journal article" date="2014" name="Nat. Commun.">
        <title>The tobacco genome sequence and its comparison with those of tomato and potato.</title>
        <authorList>
            <person name="Sierro N."/>
            <person name="Battey J.N."/>
            <person name="Ouadi S."/>
            <person name="Bakaher N."/>
            <person name="Bovet L."/>
            <person name="Willig A."/>
            <person name="Goepfert S."/>
            <person name="Peitsch M.C."/>
            <person name="Ivanov N.V."/>
        </authorList>
    </citation>
    <scope>NUCLEOTIDE SEQUENCE [LARGE SCALE GENOMIC DNA]</scope>
</reference>
<reference evidence="2" key="2">
    <citation type="submission" date="2025-08" db="UniProtKB">
        <authorList>
            <consortium name="RefSeq"/>
        </authorList>
    </citation>
    <scope>IDENTIFICATION</scope>
    <source>
        <tissue evidence="2">Leaf</tissue>
    </source>
</reference>
<name>A0AC58S3W3_TOBAC</name>
<evidence type="ECO:0000313" key="2">
    <source>
        <dbReference type="RefSeq" id="XP_075079669.1"/>
    </source>
</evidence>
<keyword evidence="1" id="KW-1185">Reference proteome</keyword>
<sequence length="307" mass="35327">MEMKYTDEIQFASEPKYDRKAELQAFDETKAGVKGLVDAGITILPNIFVQPQSEEVEIPSKKELTFPIIDLDCIKEDKITRKKIVQQVVHVSDTWGFFQVINHGISGLILSHVMEEMKDGVIRFFEQDTEVKKKWYSRDFTKRFIFHSNFDLFRSPVTNWRDTFYATVAPIPPNPEEFSSICSNFLTLLLQDNIGGLQVLHQNHWVDVPPTPGALVVNIGDLLQLISNDKFKSVEHRVLANKVSSRISVACFFTTSFLPTERLYGPIQELISEHNPLKYKETTIKEYTTYYTNKGLDDTSALLHFRL</sequence>
<dbReference type="RefSeq" id="XP_075079669.1">
    <property type="nucleotide sequence ID" value="XM_075223568.1"/>
</dbReference>
<accession>A0AC58S3W3</accession>
<organism evidence="1 2">
    <name type="scientific">Nicotiana tabacum</name>
    <name type="common">Common tobacco</name>
    <dbReference type="NCBI Taxonomy" id="4097"/>
    <lineage>
        <taxon>Eukaryota</taxon>
        <taxon>Viridiplantae</taxon>
        <taxon>Streptophyta</taxon>
        <taxon>Embryophyta</taxon>
        <taxon>Tracheophyta</taxon>
        <taxon>Spermatophyta</taxon>
        <taxon>Magnoliopsida</taxon>
        <taxon>eudicotyledons</taxon>
        <taxon>Gunneridae</taxon>
        <taxon>Pentapetalae</taxon>
        <taxon>asterids</taxon>
        <taxon>lamiids</taxon>
        <taxon>Solanales</taxon>
        <taxon>Solanaceae</taxon>
        <taxon>Nicotianoideae</taxon>
        <taxon>Nicotianeae</taxon>
        <taxon>Nicotiana</taxon>
    </lineage>
</organism>
<protein>
    <submittedName>
        <fullName evidence="2">1-aminocyclopropane-1-carboxylate oxidase homolog</fullName>
    </submittedName>
</protein>
<evidence type="ECO:0000313" key="1">
    <source>
        <dbReference type="Proteomes" id="UP000790787"/>
    </source>
</evidence>
<proteinExistence type="predicted"/>